<evidence type="ECO:0000313" key="2">
    <source>
        <dbReference type="EMBL" id="KIJ43731.1"/>
    </source>
</evidence>
<dbReference type="Pfam" id="PF12937">
    <property type="entry name" value="F-box-like"/>
    <property type="match status" value="1"/>
</dbReference>
<gene>
    <name evidence="2" type="ORF">M422DRAFT_252978</name>
</gene>
<dbReference type="AlphaFoldDB" id="A0A0C9VYX6"/>
<dbReference type="OrthoDB" id="3270296at2759"/>
<reference evidence="2 3" key="1">
    <citation type="submission" date="2014-06" db="EMBL/GenBank/DDBJ databases">
        <title>Evolutionary Origins and Diversification of the Mycorrhizal Mutualists.</title>
        <authorList>
            <consortium name="DOE Joint Genome Institute"/>
            <consortium name="Mycorrhizal Genomics Consortium"/>
            <person name="Kohler A."/>
            <person name="Kuo A."/>
            <person name="Nagy L.G."/>
            <person name="Floudas D."/>
            <person name="Copeland A."/>
            <person name="Barry K.W."/>
            <person name="Cichocki N."/>
            <person name="Veneault-Fourrey C."/>
            <person name="LaButti K."/>
            <person name="Lindquist E.A."/>
            <person name="Lipzen A."/>
            <person name="Lundell T."/>
            <person name="Morin E."/>
            <person name="Murat C."/>
            <person name="Riley R."/>
            <person name="Ohm R."/>
            <person name="Sun H."/>
            <person name="Tunlid A."/>
            <person name="Henrissat B."/>
            <person name="Grigoriev I.V."/>
            <person name="Hibbett D.S."/>
            <person name="Martin F."/>
        </authorList>
    </citation>
    <scope>NUCLEOTIDE SEQUENCE [LARGE SCALE GENOMIC DNA]</scope>
    <source>
        <strain evidence="2 3">SS14</strain>
    </source>
</reference>
<name>A0A0C9VYX6_SPHS4</name>
<sequence length="182" mass="21093">MTLSLHELPHEILEHICSFLDLPEDLLSFGLTCRFLCNFVIPYQVQFRHIRCDPRRRDVVEALMERPTLGHAVRRLELVSNEASVWPTRPLLPRSLAPSSASKMRKALDRAFVITDVMPRLMYSLPLLKRFVWVPTQIKRNREAVPEVVMSVASCPFLEELELSYDEAPWFVGKQFSIVAYP</sequence>
<dbReference type="InterPro" id="IPR001810">
    <property type="entry name" value="F-box_dom"/>
</dbReference>
<dbReference type="CDD" id="cd09917">
    <property type="entry name" value="F-box_SF"/>
    <property type="match status" value="1"/>
</dbReference>
<protein>
    <recommendedName>
        <fullName evidence="1">F-box domain-containing protein</fullName>
    </recommendedName>
</protein>
<accession>A0A0C9VYX6</accession>
<dbReference type="Proteomes" id="UP000054279">
    <property type="component" value="Unassembled WGS sequence"/>
</dbReference>
<proteinExistence type="predicted"/>
<dbReference type="PROSITE" id="PS50181">
    <property type="entry name" value="FBOX"/>
    <property type="match status" value="1"/>
</dbReference>
<dbReference type="HOGENOM" id="CLU_1482903_0_0_1"/>
<dbReference type="SUPFAM" id="SSF81383">
    <property type="entry name" value="F-box domain"/>
    <property type="match status" value="1"/>
</dbReference>
<evidence type="ECO:0000259" key="1">
    <source>
        <dbReference type="PROSITE" id="PS50181"/>
    </source>
</evidence>
<evidence type="ECO:0000313" key="3">
    <source>
        <dbReference type="Proteomes" id="UP000054279"/>
    </source>
</evidence>
<feature type="domain" description="F-box" evidence="1">
    <location>
        <begin position="2"/>
        <end position="50"/>
    </location>
</feature>
<dbReference type="EMBL" id="KN837121">
    <property type="protein sequence ID" value="KIJ43731.1"/>
    <property type="molecule type" value="Genomic_DNA"/>
</dbReference>
<dbReference type="InterPro" id="IPR036047">
    <property type="entry name" value="F-box-like_dom_sf"/>
</dbReference>
<organism evidence="2 3">
    <name type="scientific">Sphaerobolus stellatus (strain SS14)</name>
    <dbReference type="NCBI Taxonomy" id="990650"/>
    <lineage>
        <taxon>Eukaryota</taxon>
        <taxon>Fungi</taxon>
        <taxon>Dikarya</taxon>
        <taxon>Basidiomycota</taxon>
        <taxon>Agaricomycotina</taxon>
        <taxon>Agaricomycetes</taxon>
        <taxon>Phallomycetidae</taxon>
        <taxon>Geastrales</taxon>
        <taxon>Sphaerobolaceae</taxon>
        <taxon>Sphaerobolus</taxon>
    </lineage>
</organism>
<keyword evidence="3" id="KW-1185">Reference proteome</keyword>
<dbReference type="Gene3D" id="1.20.1280.50">
    <property type="match status" value="1"/>
</dbReference>